<dbReference type="CDD" id="cd00340">
    <property type="entry name" value="GSH_Peroxidase"/>
    <property type="match status" value="1"/>
</dbReference>
<keyword evidence="2 4" id="KW-0575">Peroxidase</keyword>
<dbReference type="InterPro" id="IPR036249">
    <property type="entry name" value="Thioredoxin-like_sf"/>
</dbReference>
<dbReference type="SUPFAM" id="SSF52833">
    <property type="entry name" value="Thioredoxin-like"/>
    <property type="match status" value="1"/>
</dbReference>
<dbReference type="PANTHER" id="PTHR11592:SF78">
    <property type="entry name" value="GLUTATHIONE PEROXIDASE"/>
    <property type="match status" value="1"/>
</dbReference>
<evidence type="ECO:0000256" key="4">
    <source>
        <dbReference type="RuleBase" id="RU000499"/>
    </source>
</evidence>
<name>A0ABS4K802_9CLOT</name>
<evidence type="ECO:0000256" key="2">
    <source>
        <dbReference type="ARBA" id="ARBA00022559"/>
    </source>
</evidence>
<gene>
    <name evidence="6" type="ORF">J2Z44_003103</name>
</gene>
<dbReference type="PROSITE" id="PS51355">
    <property type="entry name" value="GLUTATHIONE_PEROXID_3"/>
    <property type="match status" value="1"/>
</dbReference>
<evidence type="ECO:0000256" key="1">
    <source>
        <dbReference type="ARBA" id="ARBA00006926"/>
    </source>
</evidence>
<dbReference type="InterPro" id="IPR000889">
    <property type="entry name" value="Glutathione_peroxidase"/>
</dbReference>
<dbReference type="InterPro" id="IPR013766">
    <property type="entry name" value="Thioredoxin_domain"/>
</dbReference>
<keyword evidence="7" id="KW-1185">Reference proteome</keyword>
<dbReference type="RefSeq" id="WP_021283518.1">
    <property type="nucleotide sequence ID" value="NZ_JAGGLL010000026.1"/>
</dbReference>
<dbReference type="PROSITE" id="PS00460">
    <property type="entry name" value="GLUTATHIONE_PEROXID_1"/>
    <property type="match status" value="1"/>
</dbReference>
<protein>
    <recommendedName>
        <fullName evidence="4">Glutathione peroxidase</fullName>
    </recommendedName>
</protein>
<dbReference type="PRINTS" id="PR01011">
    <property type="entry name" value="GLUTPROXDASE"/>
</dbReference>
<dbReference type="PIRSF" id="PIRSF000303">
    <property type="entry name" value="Glutathion_perox"/>
    <property type="match status" value="1"/>
</dbReference>
<accession>A0ABS4K802</accession>
<dbReference type="InterPro" id="IPR029759">
    <property type="entry name" value="GPX_AS"/>
</dbReference>
<evidence type="ECO:0000259" key="5">
    <source>
        <dbReference type="PROSITE" id="PS51352"/>
    </source>
</evidence>
<dbReference type="GO" id="GO:0004602">
    <property type="term" value="F:glutathione peroxidase activity"/>
    <property type="evidence" value="ECO:0007669"/>
    <property type="project" value="UniProtKB-EC"/>
</dbReference>
<dbReference type="InterPro" id="IPR029760">
    <property type="entry name" value="GPX_CS"/>
</dbReference>
<dbReference type="EMBL" id="JAGGLL010000026">
    <property type="protein sequence ID" value="MBP2023266.1"/>
    <property type="molecule type" value="Genomic_DNA"/>
</dbReference>
<comment type="caution">
    <text evidence="6">The sequence shown here is derived from an EMBL/GenBank/DDBJ whole genome shotgun (WGS) entry which is preliminary data.</text>
</comment>
<sequence length="181" mass="20773">MKIYDFKVNNIYGEEVSLEEYKGKVLLIVNTASKCGFTPQYGDLQKLYDQYKDKGVEILGFPCNQFAEQEPGNNSEVQSFCQLNYGVSFPLFDKVNVRGKDAHPMFKYLSESVAFKGFDLTHPSGKILNSFLQESFPEFLIGNSIKWNFTKFLIDREGNIVERFEPTTEPMDIKPHIEALL</sequence>
<dbReference type="PROSITE" id="PS51352">
    <property type="entry name" value="THIOREDOXIN_2"/>
    <property type="match status" value="1"/>
</dbReference>
<evidence type="ECO:0000313" key="7">
    <source>
        <dbReference type="Proteomes" id="UP001519308"/>
    </source>
</evidence>
<evidence type="ECO:0000313" key="6">
    <source>
        <dbReference type="EMBL" id="MBP2023266.1"/>
    </source>
</evidence>
<organism evidence="6 7">
    <name type="scientific">Clostridium punense</name>
    <dbReference type="NCBI Taxonomy" id="1054297"/>
    <lineage>
        <taxon>Bacteria</taxon>
        <taxon>Bacillati</taxon>
        <taxon>Bacillota</taxon>
        <taxon>Clostridia</taxon>
        <taxon>Eubacteriales</taxon>
        <taxon>Clostridiaceae</taxon>
        <taxon>Clostridium</taxon>
    </lineage>
</organism>
<dbReference type="PANTHER" id="PTHR11592">
    <property type="entry name" value="GLUTATHIONE PEROXIDASE"/>
    <property type="match status" value="1"/>
</dbReference>
<feature type="domain" description="Thioredoxin" evidence="5">
    <location>
        <begin position="1"/>
        <end position="181"/>
    </location>
</feature>
<reference evidence="6 7" key="1">
    <citation type="submission" date="2021-03" db="EMBL/GenBank/DDBJ databases">
        <title>Genomic Encyclopedia of Type Strains, Phase IV (KMG-IV): sequencing the most valuable type-strain genomes for metagenomic binning, comparative biology and taxonomic classification.</title>
        <authorList>
            <person name="Goeker M."/>
        </authorList>
    </citation>
    <scope>NUCLEOTIDE SEQUENCE [LARGE SCALE GENOMIC DNA]</scope>
    <source>
        <strain evidence="6 7">DSM 28650</strain>
    </source>
</reference>
<dbReference type="Gene3D" id="3.40.30.10">
    <property type="entry name" value="Glutaredoxin"/>
    <property type="match status" value="1"/>
</dbReference>
<comment type="similarity">
    <text evidence="1 4">Belongs to the glutathione peroxidase family.</text>
</comment>
<dbReference type="Proteomes" id="UP001519308">
    <property type="component" value="Unassembled WGS sequence"/>
</dbReference>
<keyword evidence="3 4" id="KW-0560">Oxidoreductase</keyword>
<proteinExistence type="inferred from homology"/>
<dbReference type="Pfam" id="PF00255">
    <property type="entry name" value="GSHPx"/>
    <property type="match status" value="1"/>
</dbReference>
<evidence type="ECO:0000256" key="3">
    <source>
        <dbReference type="ARBA" id="ARBA00023002"/>
    </source>
</evidence>
<dbReference type="PROSITE" id="PS00763">
    <property type="entry name" value="GLUTATHIONE_PEROXID_2"/>
    <property type="match status" value="1"/>
</dbReference>